<evidence type="ECO:0008006" key="4">
    <source>
        <dbReference type="Google" id="ProtNLM"/>
    </source>
</evidence>
<gene>
    <name evidence="2" type="ORF">MPC4_110050</name>
</gene>
<reference evidence="2 3" key="1">
    <citation type="submission" date="2019-05" db="EMBL/GenBank/DDBJ databases">
        <authorList>
            <person name="Farhan Ul Haque M."/>
        </authorList>
    </citation>
    <scope>NUCLEOTIDE SEQUENCE [LARGE SCALE GENOMIC DNA]</scope>
    <source>
        <strain evidence="2">2</strain>
    </source>
</reference>
<sequence>METFERRRSTLREPHAALRALVRACPVSPGEANRLPRPKGIFRRGGATSGRTFRSPRPARPNGAEGPGAHLSASPEPCPERCIADRPSQLRRTLRPGAKGRAGRAVRAPKRELKGPIRWKLDFAFAPRLATLRTSLIGGGLMSRELIGVFLAGSGGRTKNGDQVGALLRPSGERFRLGAIALALTGLCCSAHAQTQVVIPSGLPVQVVPKYPEVGAPNFSFPSGSSTDVGGTGTTGDTGGSGSTGSGGTTLPANATLTQVAQQDFIQAAAAATGITPEALAATCMAESNCQNVGAASGSSASGEFQMINSTYQAMIDQFAANNPGISVDTSLAGKMDPTNEAYAAAQYLADGVQALQAAGDASPTNVDLRGYYQFGAGLGAQIANAQPNQSLESIVQLTPSQMAANGITASTTVSQWRQTYANKIGAAAYQTAGA</sequence>
<organism evidence="2 3">
    <name type="scientific">Methylocella tundrae</name>
    <dbReference type="NCBI Taxonomy" id="227605"/>
    <lineage>
        <taxon>Bacteria</taxon>
        <taxon>Pseudomonadati</taxon>
        <taxon>Pseudomonadota</taxon>
        <taxon>Alphaproteobacteria</taxon>
        <taxon>Hyphomicrobiales</taxon>
        <taxon>Beijerinckiaceae</taxon>
        <taxon>Methylocella</taxon>
    </lineage>
</organism>
<keyword evidence="3" id="KW-1185">Reference proteome</keyword>
<protein>
    <recommendedName>
        <fullName evidence="4">Transglycosylase SLT domain-containing protein</fullName>
    </recommendedName>
</protein>
<name>A0A8B6M3B6_METTU</name>
<evidence type="ECO:0000313" key="2">
    <source>
        <dbReference type="EMBL" id="VTZ48750.1"/>
    </source>
</evidence>
<dbReference type="InterPro" id="IPR023346">
    <property type="entry name" value="Lysozyme-like_dom_sf"/>
</dbReference>
<dbReference type="EMBL" id="CABFMQ020000013">
    <property type="protein sequence ID" value="VTZ48750.1"/>
    <property type="molecule type" value="Genomic_DNA"/>
</dbReference>
<dbReference type="AlphaFoldDB" id="A0A8B6M3B6"/>
<dbReference type="Proteomes" id="UP000485880">
    <property type="component" value="Unassembled WGS sequence"/>
</dbReference>
<evidence type="ECO:0000256" key="1">
    <source>
        <dbReference type="SAM" id="MobiDB-lite"/>
    </source>
</evidence>
<dbReference type="SUPFAM" id="SSF53955">
    <property type="entry name" value="Lysozyme-like"/>
    <property type="match status" value="1"/>
</dbReference>
<comment type="caution">
    <text evidence="2">The sequence shown here is derived from an EMBL/GenBank/DDBJ whole genome shotgun (WGS) entry which is preliminary data.</text>
</comment>
<dbReference type="Gene3D" id="1.10.530.10">
    <property type="match status" value="1"/>
</dbReference>
<proteinExistence type="predicted"/>
<feature type="region of interest" description="Disordered" evidence="1">
    <location>
        <begin position="29"/>
        <end position="81"/>
    </location>
</feature>
<accession>A0A8B6M3B6</accession>
<evidence type="ECO:0000313" key="3">
    <source>
        <dbReference type="Proteomes" id="UP000485880"/>
    </source>
</evidence>
<feature type="compositionally biased region" description="Gly residues" evidence="1">
    <location>
        <begin position="230"/>
        <end position="248"/>
    </location>
</feature>
<feature type="region of interest" description="Disordered" evidence="1">
    <location>
        <begin position="219"/>
        <end position="251"/>
    </location>
</feature>